<dbReference type="InterPro" id="IPR047817">
    <property type="entry name" value="ABC2_TM_bact-type"/>
</dbReference>
<dbReference type="PANTHER" id="PTHR43332:SF1">
    <property type="entry name" value="TRANSPORT PERMEASE PROTEIN"/>
    <property type="match status" value="1"/>
</dbReference>
<feature type="transmembrane region" description="Helical" evidence="5">
    <location>
        <begin position="103"/>
        <end position="128"/>
    </location>
</feature>
<evidence type="ECO:0000313" key="7">
    <source>
        <dbReference type="EMBL" id="OIO19277.1"/>
    </source>
</evidence>
<dbReference type="GO" id="GO:0043190">
    <property type="term" value="C:ATP-binding cassette (ABC) transporter complex"/>
    <property type="evidence" value="ECO:0007669"/>
    <property type="project" value="InterPro"/>
</dbReference>
<dbReference type="PRINTS" id="PR00164">
    <property type="entry name" value="ABC2TRNSPORT"/>
</dbReference>
<feature type="transmembrane region" description="Helical" evidence="5">
    <location>
        <begin position="58"/>
        <end position="82"/>
    </location>
</feature>
<keyword evidence="3 5" id="KW-1133">Transmembrane helix</keyword>
<feature type="transmembrane region" description="Helical" evidence="5">
    <location>
        <begin position="20"/>
        <end position="38"/>
    </location>
</feature>
<dbReference type="Proteomes" id="UP000181941">
    <property type="component" value="Unassembled WGS sequence"/>
</dbReference>
<protein>
    <recommendedName>
        <fullName evidence="5">Transport permease protein</fullName>
    </recommendedName>
</protein>
<keyword evidence="2 5" id="KW-0812">Transmembrane</keyword>
<feature type="domain" description="ABC transmembrane type-2" evidence="6">
    <location>
        <begin position="19"/>
        <end position="248"/>
    </location>
</feature>
<evidence type="ECO:0000259" key="6">
    <source>
        <dbReference type="PROSITE" id="PS51012"/>
    </source>
</evidence>
<evidence type="ECO:0000313" key="8">
    <source>
        <dbReference type="Proteomes" id="UP000181941"/>
    </source>
</evidence>
<reference evidence="7 8" key="1">
    <citation type="journal article" date="2016" name="Environ. Microbiol.">
        <title>Genomic resolution of a cold subsurface aquifer community provides metabolic insights for novel microbes adapted to high CO concentrations.</title>
        <authorList>
            <person name="Probst A.J."/>
            <person name="Castelle C.J."/>
            <person name="Singh A."/>
            <person name="Brown C.T."/>
            <person name="Anantharaman K."/>
            <person name="Sharon I."/>
            <person name="Hug L.A."/>
            <person name="Burstein D."/>
            <person name="Emerson J.B."/>
            <person name="Thomas B.C."/>
            <person name="Banfield J.F."/>
        </authorList>
    </citation>
    <scope>NUCLEOTIDE SEQUENCE [LARGE SCALE GENOMIC DNA]</scope>
    <source>
        <strain evidence="7">CG1_02_32_51</strain>
    </source>
</reference>
<evidence type="ECO:0000256" key="1">
    <source>
        <dbReference type="ARBA" id="ARBA00004141"/>
    </source>
</evidence>
<comment type="caution">
    <text evidence="7">The sequence shown here is derived from an EMBL/GenBank/DDBJ whole genome shotgun (WGS) entry which is preliminary data.</text>
</comment>
<evidence type="ECO:0000256" key="2">
    <source>
        <dbReference type="ARBA" id="ARBA00022692"/>
    </source>
</evidence>
<evidence type="ECO:0000256" key="4">
    <source>
        <dbReference type="ARBA" id="ARBA00023136"/>
    </source>
</evidence>
<dbReference type="Pfam" id="PF01061">
    <property type="entry name" value="ABC2_membrane"/>
    <property type="match status" value="1"/>
</dbReference>
<feature type="transmembrane region" description="Helical" evidence="5">
    <location>
        <begin position="224"/>
        <end position="245"/>
    </location>
</feature>
<dbReference type="AlphaFoldDB" id="A0A1J4U914"/>
<feature type="transmembrane region" description="Helical" evidence="5">
    <location>
        <begin position="134"/>
        <end position="160"/>
    </location>
</feature>
<accession>A0A1J4U914</accession>
<dbReference type="GO" id="GO:0140359">
    <property type="term" value="F:ABC-type transporter activity"/>
    <property type="evidence" value="ECO:0007669"/>
    <property type="project" value="InterPro"/>
</dbReference>
<dbReference type="NCBIfam" id="NF011648">
    <property type="entry name" value="PRK15066.1"/>
    <property type="match status" value="1"/>
</dbReference>
<proteinExistence type="inferred from homology"/>
<dbReference type="STRING" id="1805238.AUJ23_02315"/>
<gene>
    <name evidence="7" type="ORF">AUJ23_02315</name>
</gene>
<sequence length="253" mass="28291">MNWIGFFTIYKKEMARTFRVPLQTIFSPVITTVLYFIVFGSAIGSRITVSGDVSYSQFIVPGLIMMSLLSSSLAAASSGIYFPKFTGTIYELLSAPLSYLEITLGYTLSAATRAMVVAVIIYIVSLFFTPVPILHPFVALLFVFLTAFTFAMFGFIIGLLSDTFEKLNIFPTFVITPLSFLGGVFYSVDMLPDFWHKVSYANPIVYMINGLRWSFFGTSTVSPVISMSIICGFLFICLVILWRIFKTGYKIKT</sequence>
<keyword evidence="5" id="KW-1003">Cell membrane</keyword>
<dbReference type="PANTHER" id="PTHR43332">
    <property type="entry name" value="INNER MEMBRANE TRANSPORT PERMEASE YADH-RELATED"/>
    <property type="match status" value="1"/>
</dbReference>
<organism evidence="7 8">
    <name type="scientific">Candidatus Magasanikbacteria bacterium CG1_02_32_51</name>
    <dbReference type="NCBI Taxonomy" id="1805238"/>
    <lineage>
        <taxon>Bacteria</taxon>
        <taxon>Candidatus Magasanikiibacteriota</taxon>
    </lineage>
</organism>
<dbReference type="PIRSF" id="PIRSF006648">
    <property type="entry name" value="DrrB"/>
    <property type="match status" value="1"/>
</dbReference>
<keyword evidence="5" id="KW-0813">Transport</keyword>
<comment type="subcellular location">
    <subcellularLocation>
        <location evidence="5">Cell membrane</location>
        <topology evidence="5">Multi-pass membrane protein</topology>
    </subcellularLocation>
    <subcellularLocation>
        <location evidence="1">Membrane</location>
        <topology evidence="1">Multi-pass membrane protein</topology>
    </subcellularLocation>
</comment>
<evidence type="ECO:0000256" key="3">
    <source>
        <dbReference type="ARBA" id="ARBA00022989"/>
    </source>
</evidence>
<comment type="similarity">
    <text evidence="5">Belongs to the ABC-2 integral membrane protein family.</text>
</comment>
<feature type="transmembrane region" description="Helical" evidence="5">
    <location>
        <begin position="167"/>
        <end position="188"/>
    </location>
</feature>
<keyword evidence="4 5" id="KW-0472">Membrane</keyword>
<dbReference type="InterPro" id="IPR000412">
    <property type="entry name" value="ABC_2_transport"/>
</dbReference>
<dbReference type="EMBL" id="MNVC01000024">
    <property type="protein sequence ID" value="OIO19277.1"/>
    <property type="molecule type" value="Genomic_DNA"/>
</dbReference>
<name>A0A1J4U914_9BACT</name>
<dbReference type="InterPro" id="IPR013525">
    <property type="entry name" value="ABC2_TM"/>
</dbReference>
<dbReference type="PROSITE" id="PS51012">
    <property type="entry name" value="ABC_TM2"/>
    <property type="match status" value="1"/>
</dbReference>
<dbReference type="InterPro" id="IPR052522">
    <property type="entry name" value="ABC-2_transport_permease"/>
</dbReference>
<evidence type="ECO:0000256" key="5">
    <source>
        <dbReference type="RuleBase" id="RU361157"/>
    </source>
</evidence>